<evidence type="ECO:0000256" key="6">
    <source>
        <dbReference type="ARBA" id="ARBA00022714"/>
    </source>
</evidence>
<dbReference type="Gene3D" id="2.20.25.90">
    <property type="entry name" value="ADC-like domains"/>
    <property type="match status" value="1"/>
</dbReference>
<dbReference type="SUPFAM" id="SSF53706">
    <property type="entry name" value="Formate dehydrogenase/DMSO reductase, domains 1-3"/>
    <property type="match status" value="1"/>
</dbReference>
<feature type="domain" description="4Fe-4S ferredoxin-type" evidence="18">
    <location>
        <begin position="199"/>
        <end position="228"/>
    </location>
</feature>
<feature type="domain" description="4Fe-4S ferredoxin-type" evidence="18">
    <location>
        <begin position="156"/>
        <end position="189"/>
    </location>
</feature>
<evidence type="ECO:0000256" key="7">
    <source>
        <dbReference type="ARBA" id="ARBA00022719"/>
    </source>
</evidence>
<dbReference type="CDD" id="cd02775">
    <property type="entry name" value="MopB_CT"/>
    <property type="match status" value="1"/>
</dbReference>
<evidence type="ECO:0000256" key="15">
    <source>
        <dbReference type="ARBA" id="ARBA00023136"/>
    </source>
</evidence>
<name>A0A3A4NJB3_ABYX5</name>
<accession>A0A3A4NJB3</accession>
<dbReference type="SUPFAM" id="SSF54292">
    <property type="entry name" value="2Fe-2S ferredoxin-like"/>
    <property type="match status" value="1"/>
</dbReference>
<evidence type="ECO:0000256" key="1">
    <source>
        <dbReference type="ARBA" id="ARBA00001966"/>
    </source>
</evidence>
<dbReference type="AlphaFoldDB" id="A0A3A4NJB3"/>
<evidence type="ECO:0000256" key="5">
    <source>
        <dbReference type="ARBA" id="ARBA00022485"/>
    </source>
</evidence>
<evidence type="ECO:0000259" key="17">
    <source>
        <dbReference type="PROSITE" id="PS51085"/>
    </source>
</evidence>
<gene>
    <name evidence="21" type="ORF">C4520_14605</name>
</gene>
<dbReference type="SUPFAM" id="SSF54862">
    <property type="entry name" value="4Fe-4S ferredoxins"/>
    <property type="match status" value="1"/>
</dbReference>
<evidence type="ECO:0008006" key="23">
    <source>
        <dbReference type="Google" id="ProtNLM"/>
    </source>
</evidence>
<dbReference type="Gene3D" id="3.30.70.20">
    <property type="match status" value="1"/>
</dbReference>
<evidence type="ECO:0000256" key="13">
    <source>
        <dbReference type="ARBA" id="ARBA00023027"/>
    </source>
</evidence>
<dbReference type="InterPro" id="IPR000283">
    <property type="entry name" value="NADH_UbQ_OxRdtase_75kDa_su_CS"/>
</dbReference>
<organism evidence="21 22">
    <name type="scientific">Abyssobacteria bacterium (strain SURF_5)</name>
    <dbReference type="NCBI Taxonomy" id="2093360"/>
    <lineage>
        <taxon>Bacteria</taxon>
        <taxon>Pseudomonadati</taxon>
        <taxon>Candidatus Hydrogenedentota</taxon>
        <taxon>Candidatus Abyssobacteria</taxon>
    </lineage>
</organism>
<evidence type="ECO:0000256" key="8">
    <source>
        <dbReference type="ARBA" id="ARBA00022723"/>
    </source>
</evidence>
<keyword evidence="5" id="KW-0004">4Fe-4S</keyword>
<dbReference type="Gene3D" id="3.40.50.740">
    <property type="match status" value="1"/>
</dbReference>
<evidence type="ECO:0000256" key="4">
    <source>
        <dbReference type="ARBA" id="ARBA00005404"/>
    </source>
</evidence>
<dbReference type="InterPro" id="IPR036010">
    <property type="entry name" value="2Fe-2S_ferredoxin-like_sf"/>
</dbReference>
<comment type="cofactor">
    <cofactor evidence="1">
        <name>[4Fe-4S] cluster</name>
        <dbReference type="ChEBI" id="CHEBI:49883"/>
    </cofactor>
</comment>
<dbReference type="PROSITE" id="PS51085">
    <property type="entry name" value="2FE2S_FER_2"/>
    <property type="match status" value="1"/>
</dbReference>
<dbReference type="Gene3D" id="3.40.228.10">
    <property type="entry name" value="Dimethylsulfoxide Reductase, domain 2"/>
    <property type="match status" value="1"/>
</dbReference>
<dbReference type="GO" id="GO:0051537">
    <property type="term" value="F:2 iron, 2 sulfur cluster binding"/>
    <property type="evidence" value="ECO:0007669"/>
    <property type="project" value="UniProtKB-KW"/>
</dbReference>
<dbReference type="PROSITE" id="PS00641">
    <property type="entry name" value="COMPLEX1_75K_1"/>
    <property type="match status" value="1"/>
</dbReference>
<dbReference type="GO" id="GO:0042773">
    <property type="term" value="P:ATP synthesis coupled electron transport"/>
    <property type="evidence" value="ECO:0007669"/>
    <property type="project" value="InterPro"/>
</dbReference>
<dbReference type="GO" id="GO:0003954">
    <property type="term" value="F:NADH dehydrogenase activity"/>
    <property type="evidence" value="ECO:0007669"/>
    <property type="project" value="TreeGrafter"/>
</dbReference>
<evidence type="ECO:0000256" key="10">
    <source>
        <dbReference type="ARBA" id="ARBA00022967"/>
    </source>
</evidence>
<keyword evidence="11" id="KW-0408">Iron</keyword>
<comment type="subcellular location">
    <subcellularLocation>
        <location evidence="3">Membrane</location>
    </subcellularLocation>
</comment>
<keyword evidence="15" id="KW-0472">Membrane</keyword>
<comment type="function">
    <text evidence="2">NDH-1 shuttles electrons from NADH, via FMN and iron-sulfur (Fe-S) centers, to quinones in the respiratory chain. The immediate electron acceptor for the enzyme in this species is believed to be ubiquinone. Couples the redox reaction to proton translocation (for every two electrons transferred, four hydrogen ions are translocated across the cytoplasmic membrane), and thus conserves the redox energy in a proton gradient.</text>
</comment>
<evidence type="ECO:0000259" key="18">
    <source>
        <dbReference type="PROSITE" id="PS51379"/>
    </source>
</evidence>
<feature type="domain" description="2Fe-2S ferredoxin-type" evidence="17">
    <location>
        <begin position="21"/>
        <end position="99"/>
    </location>
</feature>
<dbReference type="InterPro" id="IPR006656">
    <property type="entry name" value="Mopterin_OxRdtase"/>
</dbReference>
<dbReference type="EMBL" id="QZKU01000102">
    <property type="protein sequence ID" value="RJP18356.1"/>
    <property type="molecule type" value="Genomic_DNA"/>
</dbReference>
<dbReference type="InterPro" id="IPR017900">
    <property type="entry name" value="4Fe4S_Fe_S_CS"/>
</dbReference>
<feature type="domain" description="4Fe-4S His(Cys)3-ligated-type" evidence="20">
    <location>
        <begin position="99"/>
        <end position="138"/>
    </location>
</feature>
<dbReference type="PROSITE" id="PS51379">
    <property type="entry name" value="4FE4S_FER_2"/>
    <property type="match status" value="2"/>
</dbReference>
<feature type="domain" description="4Fe-4S Mo/W bis-MGD-type" evidence="19">
    <location>
        <begin position="237"/>
        <end position="293"/>
    </location>
</feature>
<dbReference type="PANTHER" id="PTHR43105:SF10">
    <property type="entry name" value="NADH-QUINONE OXIDOREDUCTASE SUBUNIT G"/>
    <property type="match status" value="1"/>
</dbReference>
<dbReference type="GO" id="GO:0048038">
    <property type="term" value="F:quinone binding"/>
    <property type="evidence" value="ECO:0007669"/>
    <property type="project" value="UniProtKB-KW"/>
</dbReference>
<dbReference type="InterPro" id="IPR006963">
    <property type="entry name" value="Mopterin_OxRdtase_4Fe-4S_dom"/>
</dbReference>
<dbReference type="InterPro" id="IPR050123">
    <property type="entry name" value="Prok_molybdopt-oxidoreductase"/>
</dbReference>
<dbReference type="InterPro" id="IPR017896">
    <property type="entry name" value="4Fe4S_Fe-S-bd"/>
</dbReference>
<dbReference type="Pfam" id="PF10588">
    <property type="entry name" value="NADH-G_4Fe-4S_3"/>
    <property type="match status" value="1"/>
</dbReference>
<evidence type="ECO:0000256" key="16">
    <source>
        <dbReference type="ARBA" id="ARBA00034078"/>
    </source>
</evidence>
<evidence type="ECO:0000256" key="2">
    <source>
        <dbReference type="ARBA" id="ARBA00002378"/>
    </source>
</evidence>
<dbReference type="CDD" id="cd00207">
    <property type="entry name" value="fer2"/>
    <property type="match status" value="1"/>
</dbReference>
<dbReference type="GO" id="GO:0046872">
    <property type="term" value="F:metal ion binding"/>
    <property type="evidence" value="ECO:0007669"/>
    <property type="project" value="UniProtKB-KW"/>
</dbReference>
<sequence>MLPDHYDRLTRGQRRSEKNLPMITLTINEQKVSVPEGTTILKAAQSAGIYIPTLCYHAKLSPIGACRICLVEVDGEKRPVASCDTQVREGMVVRTDSEEIIRQRKQMLQFVLLNHPLDCPVCDKAGECLVQDITVNMSVLEQRFTAPKPEKTKEELSPLLDIWHTRCIMCGRCVQVCKEIQGARAIDYVVRAGYTSKVGPTESGGYACESCSQCLSVCPVGAIIDNTFRYSARAWQLKKVNSVCTFCGVGCQYELNVRNNKVFRVTVGDFQGHNRGNLCSAGRFGKDAIHSEARLSAPAVRKNGSLQSVSWDEALDYAAQRLKEIVSSHDGDSVAGLASARCTNEALFAFQRLMRQGLGSNRVDTPAHLSNHAIIHAMTGVYGIPAPTATLSDLDEADAILVVDSNIITTHPVAALELLRVHNSGTAKVLVIGHRSNKLTTQCAQYARTSPGAETALLNCLTNILLSQNDLNKESLEKLDGYDKLKLHVMKYSLGDTATRTGIDPDIISDMANSISASKKFLLVLAPGSLQSALNASVASAAINVAVLKGGKVLSLLCEGNAQGALDLGISPDFLPGYKETATAQNGSGVPNIRQAMESGDIKALYLMGSDIQKEMSLFGIGMDALRELELLVVQDVFAGPVADLAHVVLPASSFAEREGSYTNACRIVQHSSKAIEPIERSRSDLSIISQLGQRLGLASMETVEAARVQIAQNVPIYDFLTDKARLAKGEPWQYEKVAPAGRHKLSLVVEGRPAADDTYSFVLTFDSMLHYGGSVSLHSRSLAKLRVDEAIEISEDDAKALGVENGAPVVVKTKNGGSVKLPALISEELPPRVVSVPSHNYRAVQALIGKLDASVLRDEEGAPAWVASVMPAKG</sequence>
<protein>
    <recommendedName>
        <fullName evidence="23">4Fe-4S dicluster domain-containing protein</fullName>
    </recommendedName>
</protein>
<dbReference type="InterPro" id="IPR054351">
    <property type="entry name" value="NADH_UbQ_OxRdtase_ferredoxin"/>
</dbReference>
<dbReference type="Pfam" id="PF00384">
    <property type="entry name" value="Molybdopterin"/>
    <property type="match status" value="1"/>
</dbReference>
<dbReference type="Proteomes" id="UP000265882">
    <property type="component" value="Unassembled WGS sequence"/>
</dbReference>
<evidence type="ECO:0000256" key="14">
    <source>
        <dbReference type="ARBA" id="ARBA00023075"/>
    </source>
</evidence>
<keyword evidence="10" id="KW-1278">Translocase</keyword>
<dbReference type="Pfam" id="PF13510">
    <property type="entry name" value="Fer2_4"/>
    <property type="match status" value="1"/>
</dbReference>
<dbReference type="Gene3D" id="3.10.20.740">
    <property type="match status" value="1"/>
</dbReference>
<dbReference type="GO" id="GO:0016020">
    <property type="term" value="C:membrane"/>
    <property type="evidence" value="ECO:0007669"/>
    <property type="project" value="UniProtKB-SubCell"/>
</dbReference>
<dbReference type="GO" id="GO:0051539">
    <property type="term" value="F:4 iron, 4 sulfur cluster binding"/>
    <property type="evidence" value="ECO:0007669"/>
    <property type="project" value="UniProtKB-KW"/>
</dbReference>
<keyword evidence="9" id="KW-0677">Repeat</keyword>
<evidence type="ECO:0000259" key="20">
    <source>
        <dbReference type="PROSITE" id="PS51839"/>
    </source>
</evidence>
<dbReference type="InterPro" id="IPR006657">
    <property type="entry name" value="MoPterin_dinucl-bd_dom"/>
</dbReference>
<keyword evidence="13" id="KW-0520">NAD</keyword>
<keyword evidence="12" id="KW-0411">Iron-sulfur</keyword>
<keyword evidence="8" id="KW-0479">Metal-binding</keyword>
<dbReference type="GO" id="GO:0008137">
    <property type="term" value="F:NADH dehydrogenase (ubiquinone) activity"/>
    <property type="evidence" value="ECO:0007669"/>
    <property type="project" value="InterPro"/>
</dbReference>
<dbReference type="FunFam" id="3.30.70.20:FF:000035">
    <property type="entry name" value="Iron hydrogenase 1"/>
    <property type="match status" value="1"/>
</dbReference>
<comment type="caution">
    <text evidence="21">The sequence shown here is derived from an EMBL/GenBank/DDBJ whole genome shotgun (WGS) entry which is preliminary data.</text>
</comment>
<keyword evidence="6" id="KW-0001">2Fe-2S</keyword>
<dbReference type="GO" id="GO:0043546">
    <property type="term" value="F:molybdopterin cofactor binding"/>
    <property type="evidence" value="ECO:0007669"/>
    <property type="project" value="InterPro"/>
</dbReference>
<dbReference type="PROSITE" id="PS00551">
    <property type="entry name" value="MOLYBDOPTERIN_PROK_1"/>
    <property type="match status" value="1"/>
</dbReference>
<evidence type="ECO:0000259" key="19">
    <source>
        <dbReference type="PROSITE" id="PS51669"/>
    </source>
</evidence>
<dbReference type="Pfam" id="PF04879">
    <property type="entry name" value="Molybdop_Fe4S4"/>
    <property type="match status" value="1"/>
</dbReference>
<keyword evidence="7" id="KW-0874">Quinone</keyword>
<dbReference type="PROSITE" id="PS00198">
    <property type="entry name" value="4FE4S_FER_1"/>
    <property type="match status" value="1"/>
</dbReference>
<proteinExistence type="inferred from homology"/>
<dbReference type="InterPro" id="IPR019574">
    <property type="entry name" value="NADH_UbQ_OxRdtase_Gsu_4Fe4S-bd"/>
</dbReference>
<evidence type="ECO:0000256" key="3">
    <source>
        <dbReference type="ARBA" id="ARBA00004370"/>
    </source>
</evidence>
<dbReference type="InterPro" id="IPR027467">
    <property type="entry name" value="MopterinOxRdtase_cofactor_BS"/>
</dbReference>
<dbReference type="PIRSF" id="PIRSF036643">
    <property type="entry name" value="FDH_alpha"/>
    <property type="match status" value="1"/>
</dbReference>
<evidence type="ECO:0000313" key="22">
    <source>
        <dbReference type="Proteomes" id="UP000265882"/>
    </source>
</evidence>
<dbReference type="SUPFAM" id="SSF50692">
    <property type="entry name" value="ADC-like"/>
    <property type="match status" value="1"/>
</dbReference>
<dbReference type="SMART" id="SM00926">
    <property type="entry name" value="Molybdop_Fe4S4"/>
    <property type="match status" value="1"/>
</dbReference>
<dbReference type="PROSITE" id="PS51839">
    <property type="entry name" value="4FE4S_HC3"/>
    <property type="match status" value="1"/>
</dbReference>
<dbReference type="SMART" id="SM00929">
    <property type="entry name" value="NADH-G_4Fe-4S_3"/>
    <property type="match status" value="1"/>
</dbReference>
<dbReference type="InterPro" id="IPR009010">
    <property type="entry name" value="Asp_de-COase-like_dom_sf"/>
</dbReference>
<evidence type="ECO:0000313" key="21">
    <source>
        <dbReference type="EMBL" id="RJP18356.1"/>
    </source>
</evidence>
<dbReference type="Pfam" id="PF22117">
    <property type="entry name" value="Fer4_Nqo3"/>
    <property type="match status" value="1"/>
</dbReference>
<reference evidence="21 22" key="1">
    <citation type="journal article" date="2017" name="ISME J.">
        <title>Energy and carbon metabolisms in a deep terrestrial subsurface fluid microbial community.</title>
        <authorList>
            <person name="Momper L."/>
            <person name="Jungbluth S.P."/>
            <person name="Lee M.D."/>
            <person name="Amend J.P."/>
        </authorList>
    </citation>
    <scope>NUCLEOTIDE SEQUENCE [LARGE SCALE GENOMIC DNA]</scope>
    <source>
        <strain evidence="21">SURF_5</strain>
    </source>
</reference>
<keyword evidence="14" id="KW-0830">Ubiquinone</keyword>
<dbReference type="InterPro" id="IPR001041">
    <property type="entry name" value="2Fe-2S_ferredoxin-type"/>
</dbReference>
<dbReference type="FunFam" id="3.10.20.740:FF:000004">
    <property type="entry name" value="NADH-quinone oxidoreductase"/>
    <property type="match status" value="1"/>
</dbReference>
<dbReference type="Pfam" id="PF01568">
    <property type="entry name" value="Molydop_binding"/>
    <property type="match status" value="1"/>
</dbReference>
<dbReference type="PANTHER" id="PTHR43105">
    <property type="entry name" value="RESPIRATORY NITRATE REDUCTASE"/>
    <property type="match status" value="1"/>
</dbReference>
<dbReference type="Gene3D" id="2.40.40.20">
    <property type="match status" value="1"/>
</dbReference>
<evidence type="ECO:0000256" key="11">
    <source>
        <dbReference type="ARBA" id="ARBA00023004"/>
    </source>
</evidence>
<comment type="similarity">
    <text evidence="4">Belongs to the complex I 75 kDa subunit family.</text>
</comment>
<comment type="cofactor">
    <cofactor evidence="16">
        <name>[2Fe-2S] cluster</name>
        <dbReference type="ChEBI" id="CHEBI:190135"/>
    </cofactor>
</comment>
<dbReference type="PROSITE" id="PS51669">
    <property type="entry name" value="4FE4S_MOW_BIS_MGD"/>
    <property type="match status" value="1"/>
</dbReference>
<evidence type="ECO:0000256" key="12">
    <source>
        <dbReference type="ARBA" id="ARBA00023014"/>
    </source>
</evidence>
<evidence type="ECO:0000256" key="9">
    <source>
        <dbReference type="ARBA" id="ARBA00022737"/>
    </source>
</evidence>